<evidence type="ECO:0000313" key="12">
    <source>
        <dbReference type="EMBL" id="CAE6480559.1"/>
    </source>
</evidence>
<dbReference type="PANTHER" id="PTHR19229">
    <property type="entry name" value="ATP-BINDING CASSETTE TRANSPORTER SUBFAMILY A ABCA"/>
    <property type="match status" value="1"/>
</dbReference>
<dbReference type="PROSITE" id="PS50893">
    <property type="entry name" value="ABC_TRANSPORTER_2"/>
    <property type="match status" value="1"/>
</dbReference>
<dbReference type="Gene3D" id="3.40.50.300">
    <property type="entry name" value="P-loop containing nucleotide triphosphate hydrolases"/>
    <property type="match status" value="1"/>
</dbReference>
<dbReference type="PANTHER" id="PTHR19229:SF36">
    <property type="entry name" value="ATP-BINDING CASSETTE SUB-FAMILY A MEMBER 2"/>
    <property type="match status" value="1"/>
</dbReference>
<reference evidence="12" key="1">
    <citation type="submission" date="2021-01" db="EMBL/GenBank/DDBJ databases">
        <authorList>
            <person name="Kaushik A."/>
        </authorList>
    </citation>
    <scope>NUCLEOTIDE SEQUENCE</scope>
    <source>
        <strain evidence="12">AG4-R118</strain>
    </source>
</reference>
<keyword evidence="3" id="KW-0813">Transport</keyword>
<dbReference type="InterPro" id="IPR003593">
    <property type="entry name" value="AAA+_ATPase"/>
</dbReference>
<dbReference type="GO" id="GO:0016887">
    <property type="term" value="F:ATP hydrolysis activity"/>
    <property type="evidence" value="ECO:0007669"/>
    <property type="project" value="InterPro"/>
</dbReference>
<keyword evidence="6" id="KW-0547">Nucleotide-binding</keyword>
<evidence type="ECO:0000256" key="6">
    <source>
        <dbReference type="ARBA" id="ARBA00022741"/>
    </source>
</evidence>
<feature type="transmembrane region" description="Helical" evidence="10">
    <location>
        <begin position="444"/>
        <end position="469"/>
    </location>
</feature>
<dbReference type="InterPro" id="IPR013525">
    <property type="entry name" value="ABC2_TM"/>
</dbReference>
<dbReference type="InterPro" id="IPR027417">
    <property type="entry name" value="P-loop_NTPase"/>
</dbReference>
<protein>
    <recommendedName>
        <fullName evidence="11">ABC transporter domain-containing protein</fullName>
    </recommendedName>
</protein>
<keyword evidence="7" id="KW-0067">ATP-binding</keyword>
<feature type="transmembrane region" description="Helical" evidence="10">
    <location>
        <begin position="375"/>
        <end position="393"/>
    </location>
</feature>
<dbReference type="Pfam" id="PF00005">
    <property type="entry name" value="ABC_tran"/>
    <property type="match status" value="1"/>
</dbReference>
<keyword evidence="5" id="KW-0677">Repeat</keyword>
<dbReference type="Pfam" id="PF12698">
    <property type="entry name" value="ABC2_membrane_3"/>
    <property type="match status" value="1"/>
</dbReference>
<feature type="transmembrane region" description="Helical" evidence="10">
    <location>
        <begin position="414"/>
        <end position="438"/>
    </location>
</feature>
<evidence type="ECO:0000256" key="8">
    <source>
        <dbReference type="ARBA" id="ARBA00022989"/>
    </source>
</evidence>
<keyword evidence="4 10" id="KW-0812">Transmembrane</keyword>
<dbReference type="CDD" id="cd03263">
    <property type="entry name" value="ABC_subfamily_A"/>
    <property type="match status" value="1"/>
</dbReference>
<evidence type="ECO:0000259" key="11">
    <source>
        <dbReference type="PROSITE" id="PS50893"/>
    </source>
</evidence>
<dbReference type="InterPro" id="IPR026082">
    <property type="entry name" value="ABCA"/>
</dbReference>
<evidence type="ECO:0000256" key="7">
    <source>
        <dbReference type="ARBA" id="ARBA00022840"/>
    </source>
</evidence>
<evidence type="ECO:0000256" key="2">
    <source>
        <dbReference type="ARBA" id="ARBA00008869"/>
    </source>
</evidence>
<comment type="subcellular location">
    <subcellularLocation>
        <location evidence="1">Membrane</location>
        <topology evidence="1">Multi-pass membrane protein</topology>
    </subcellularLocation>
</comment>
<feature type="transmembrane region" description="Helical" evidence="10">
    <location>
        <begin position="515"/>
        <end position="540"/>
    </location>
</feature>
<dbReference type="PROSITE" id="PS00211">
    <property type="entry name" value="ABC_TRANSPORTER_1"/>
    <property type="match status" value="1"/>
</dbReference>
<evidence type="ECO:0000256" key="3">
    <source>
        <dbReference type="ARBA" id="ARBA00022448"/>
    </source>
</evidence>
<dbReference type="GO" id="GO:0005524">
    <property type="term" value="F:ATP binding"/>
    <property type="evidence" value="ECO:0007669"/>
    <property type="project" value="UniProtKB-KW"/>
</dbReference>
<keyword evidence="9 10" id="KW-0472">Membrane</keyword>
<feature type="transmembrane region" description="Helical" evidence="10">
    <location>
        <begin position="561"/>
        <end position="582"/>
    </location>
</feature>
<organism evidence="12 13">
    <name type="scientific">Rhizoctonia solani</name>
    <dbReference type="NCBI Taxonomy" id="456999"/>
    <lineage>
        <taxon>Eukaryota</taxon>
        <taxon>Fungi</taxon>
        <taxon>Dikarya</taxon>
        <taxon>Basidiomycota</taxon>
        <taxon>Agaricomycotina</taxon>
        <taxon>Agaricomycetes</taxon>
        <taxon>Cantharellales</taxon>
        <taxon>Ceratobasidiaceae</taxon>
        <taxon>Rhizoctonia</taxon>
    </lineage>
</organism>
<evidence type="ECO:0000256" key="9">
    <source>
        <dbReference type="ARBA" id="ARBA00023136"/>
    </source>
</evidence>
<keyword evidence="8 10" id="KW-1133">Transmembrane helix</keyword>
<dbReference type="GO" id="GO:0140359">
    <property type="term" value="F:ABC-type transporter activity"/>
    <property type="evidence" value="ECO:0007669"/>
    <property type="project" value="InterPro"/>
</dbReference>
<gene>
    <name evidence="12" type="ORF">RDB_LOCUS124098</name>
</gene>
<name>A0A8H3H4I3_9AGAM</name>
<dbReference type="Proteomes" id="UP000663888">
    <property type="component" value="Unassembled WGS sequence"/>
</dbReference>
<dbReference type="AlphaFoldDB" id="A0A8H3H4I3"/>
<feature type="domain" description="ABC transporter" evidence="11">
    <location>
        <begin position="633"/>
        <end position="861"/>
    </location>
</feature>
<comment type="caution">
    <text evidence="12">The sequence shown here is derived from an EMBL/GenBank/DDBJ whole genome shotgun (WGS) entry which is preliminary data.</text>
</comment>
<feature type="transmembrane region" description="Helical" evidence="10">
    <location>
        <begin position="476"/>
        <end position="495"/>
    </location>
</feature>
<evidence type="ECO:0000256" key="5">
    <source>
        <dbReference type="ARBA" id="ARBA00022737"/>
    </source>
</evidence>
<sequence length="959" mass="103833">MSIHEQFLDEADLLADDIAILAAPGKLLAQGSPVSLKSRLGEGYVVTVSTDASPEAVLDVIRTRAPHAAQEPSDQGAYILHTKNASVVGEVLDALESKKKELGIDGYDVRGTSMEAIFLGLMGASDTEEVVEFDELAAVQSKDGANPELGRKLSRTGLYPSDTAPLPLSDGRKTSPLRQALTGFHKRWLILRRSWLTYALMVVIALAGACVPLIFLADRSDTCSFLEDIEYIQPLYLPFATSDFMPTSGFESASVLNSYRPLIAPPNLLDSLGGQAQALPQTPIQTSAFESTLRQNYRNLSLGGLSVASGVATVAWEASSGSKAGMALLNLASNVLVHQALGSGADDMGGRIVAEFQNLPGAWVAGTGAALKWEGFFGASMGLWPAFFVLYVSSERRSSVQAMQLSNGMTPAGLWLGHLLFDFPWVVLISTIVTIVFATVTSQFYALGVLWIVMVLYGVAGALFAYVISTFVRSPLAAFAVAGGFNVVISVLYTAAYMLTLTYSRASNSERNLQIVHYLMALITPVVSMVRAGFVSINLFSILCDGLGNYSPSAPGSMNKFGAPIVYLIGWILFLFGLLMWIEYGKPVPKQLRFRRKALHEQQDVEQSSRGNASFADEVKAEAERVQQSDDALRVLNVSKVFPGRFTAVDDVSFGVDNETFAMLGPNGAGKTTTFNIIRGDIRPTKGDVRINGMSIVDEPASARVSLGVTPQFSAADSQLTVREHMMIYGSIKGLHGEELKRNVDMLIEATTLGQYGDRLASKLSGGNARKLSLALALIGNPRVILIDEYSTGIDAATKRAMWKTLRRVSAGKAVVITTHSMEEASALASKVGILSGRMLAVGTTQSLVSRFPTYEVHFTARTPAEAARAQELMTRFPGAKQADDVATRYEVPIGKTTLAALFKTLSGNVKEEDPIQERSADLEYTVERLGLESVFLKVIREHERTKPEPQKRSGWKWW</sequence>
<evidence type="ECO:0000256" key="4">
    <source>
        <dbReference type="ARBA" id="ARBA00022692"/>
    </source>
</evidence>
<dbReference type="InterPro" id="IPR003439">
    <property type="entry name" value="ABC_transporter-like_ATP-bd"/>
</dbReference>
<dbReference type="InterPro" id="IPR017871">
    <property type="entry name" value="ABC_transporter-like_CS"/>
</dbReference>
<comment type="similarity">
    <text evidence="2">Belongs to the ABC transporter superfamily. ABCA family.</text>
</comment>
<dbReference type="EMBL" id="CAJMWX010001316">
    <property type="protein sequence ID" value="CAE6480559.1"/>
    <property type="molecule type" value="Genomic_DNA"/>
</dbReference>
<evidence type="ECO:0000256" key="1">
    <source>
        <dbReference type="ARBA" id="ARBA00004141"/>
    </source>
</evidence>
<accession>A0A8H3H4I3</accession>
<dbReference type="SMART" id="SM00382">
    <property type="entry name" value="AAA"/>
    <property type="match status" value="1"/>
</dbReference>
<evidence type="ECO:0000256" key="10">
    <source>
        <dbReference type="SAM" id="Phobius"/>
    </source>
</evidence>
<proteinExistence type="inferred from homology"/>
<feature type="transmembrane region" description="Helical" evidence="10">
    <location>
        <begin position="195"/>
        <end position="217"/>
    </location>
</feature>
<dbReference type="SUPFAM" id="SSF52540">
    <property type="entry name" value="P-loop containing nucleoside triphosphate hydrolases"/>
    <property type="match status" value="1"/>
</dbReference>
<dbReference type="GO" id="GO:0016020">
    <property type="term" value="C:membrane"/>
    <property type="evidence" value="ECO:0007669"/>
    <property type="project" value="UniProtKB-SubCell"/>
</dbReference>
<evidence type="ECO:0000313" key="13">
    <source>
        <dbReference type="Proteomes" id="UP000663888"/>
    </source>
</evidence>